<comment type="catalytic activity">
    <reaction evidence="1">
        <text>S-ubiquitinyl-[E2 ubiquitin-conjugating enzyme]-L-cysteine + [acceptor protein]-L-lysine = [E2 ubiquitin-conjugating enzyme]-L-cysteine + N(6)-ubiquitinyl-[acceptor protein]-L-lysine.</text>
        <dbReference type="EC" id="2.3.2.27"/>
    </reaction>
</comment>
<dbReference type="FunFam" id="3.30.40.10:FF:000041">
    <property type="entry name" value="E3 ubiquitin-protein ligase SINAT3"/>
    <property type="match status" value="1"/>
</dbReference>
<dbReference type="InterPro" id="IPR013083">
    <property type="entry name" value="Znf_RING/FYVE/PHD"/>
</dbReference>
<dbReference type="InterPro" id="IPR008974">
    <property type="entry name" value="TRAF-like"/>
</dbReference>
<evidence type="ECO:0000256" key="3">
    <source>
        <dbReference type="ARBA" id="ARBA00009119"/>
    </source>
</evidence>
<dbReference type="Proteomes" id="UP000318571">
    <property type="component" value="Chromosome 9"/>
</dbReference>
<dbReference type="PANTHER" id="PTHR45877:SF2">
    <property type="entry name" value="E3 UBIQUITIN-PROTEIN LIGASE SINA-RELATED"/>
    <property type="match status" value="1"/>
</dbReference>
<dbReference type="GO" id="GO:0061630">
    <property type="term" value="F:ubiquitin protein ligase activity"/>
    <property type="evidence" value="ECO:0007669"/>
    <property type="project" value="UniProtKB-EC"/>
</dbReference>
<feature type="domain" description="SIAH-type" evidence="13">
    <location>
        <begin position="289"/>
        <end position="347"/>
    </location>
</feature>
<evidence type="ECO:0000256" key="1">
    <source>
        <dbReference type="ARBA" id="ARBA00000900"/>
    </source>
</evidence>
<proteinExistence type="inferred from homology"/>
<dbReference type="GO" id="GO:0043161">
    <property type="term" value="P:proteasome-mediated ubiquitin-dependent protein catabolic process"/>
    <property type="evidence" value="ECO:0007669"/>
    <property type="project" value="TreeGrafter"/>
</dbReference>
<dbReference type="PROSITE" id="PS50089">
    <property type="entry name" value="ZF_RING_2"/>
    <property type="match status" value="1"/>
</dbReference>
<name>A0A553NY81_TIGCA</name>
<feature type="compositionally biased region" description="Polar residues" evidence="11">
    <location>
        <begin position="1"/>
        <end position="27"/>
    </location>
</feature>
<dbReference type="InterPro" id="IPR001841">
    <property type="entry name" value="Znf_RING"/>
</dbReference>
<evidence type="ECO:0000256" key="4">
    <source>
        <dbReference type="ARBA" id="ARBA00012483"/>
    </source>
</evidence>
<dbReference type="Pfam" id="PF21361">
    <property type="entry name" value="Sina_ZnF"/>
    <property type="match status" value="1"/>
</dbReference>
<gene>
    <name evidence="14" type="ORF">TCAL_02887</name>
</gene>
<dbReference type="AlphaFoldDB" id="A0A553NY81"/>
<dbReference type="GO" id="GO:0008270">
    <property type="term" value="F:zinc ion binding"/>
    <property type="evidence" value="ECO:0007669"/>
    <property type="project" value="UniProtKB-KW"/>
</dbReference>
<evidence type="ECO:0000256" key="5">
    <source>
        <dbReference type="ARBA" id="ARBA00022679"/>
    </source>
</evidence>
<dbReference type="GO" id="GO:0016567">
    <property type="term" value="P:protein ubiquitination"/>
    <property type="evidence" value="ECO:0007669"/>
    <property type="project" value="UniProtKB-UniPathway"/>
</dbReference>
<dbReference type="UniPathway" id="UPA00143"/>
<keyword evidence="6" id="KW-0479">Metal-binding</keyword>
<protein>
    <recommendedName>
        <fullName evidence="4">RING-type E3 ubiquitin transferase</fullName>
        <ecNumber evidence="4">2.3.2.27</ecNumber>
    </recommendedName>
</protein>
<evidence type="ECO:0000256" key="2">
    <source>
        <dbReference type="ARBA" id="ARBA00004906"/>
    </source>
</evidence>
<evidence type="ECO:0000259" key="12">
    <source>
        <dbReference type="PROSITE" id="PS50089"/>
    </source>
</evidence>
<evidence type="ECO:0000259" key="13">
    <source>
        <dbReference type="PROSITE" id="PS51081"/>
    </source>
</evidence>
<comment type="caution">
    <text evidence="14">The sequence shown here is derived from an EMBL/GenBank/DDBJ whole genome shotgun (WGS) entry which is preliminary data.</text>
</comment>
<dbReference type="PANTHER" id="PTHR45877">
    <property type="entry name" value="E3 UBIQUITIN-PROTEIN LIGASE SIAH2"/>
    <property type="match status" value="1"/>
</dbReference>
<evidence type="ECO:0000313" key="14">
    <source>
        <dbReference type="EMBL" id="TRY70381.1"/>
    </source>
</evidence>
<dbReference type="SUPFAM" id="SSF57850">
    <property type="entry name" value="RING/U-box"/>
    <property type="match status" value="1"/>
</dbReference>
<dbReference type="Pfam" id="PF21362">
    <property type="entry name" value="Sina_RING"/>
    <property type="match status" value="1"/>
</dbReference>
<keyword evidence="9" id="KW-0862">Zinc</keyword>
<keyword evidence="7 10" id="KW-0863">Zinc-finger</keyword>
<evidence type="ECO:0000256" key="8">
    <source>
        <dbReference type="ARBA" id="ARBA00022786"/>
    </source>
</evidence>
<evidence type="ECO:0000256" key="11">
    <source>
        <dbReference type="SAM" id="MobiDB-lite"/>
    </source>
</evidence>
<dbReference type="PROSITE" id="PS51081">
    <property type="entry name" value="ZF_SIAH"/>
    <property type="match status" value="1"/>
</dbReference>
<reference evidence="14 15" key="1">
    <citation type="journal article" date="2018" name="Nat. Ecol. Evol.">
        <title>Genomic signatures of mitonuclear coevolution across populations of Tigriopus californicus.</title>
        <authorList>
            <person name="Barreto F.S."/>
            <person name="Watson E.T."/>
            <person name="Lima T.G."/>
            <person name="Willett C.S."/>
            <person name="Edmands S."/>
            <person name="Li W."/>
            <person name="Burton R.S."/>
        </authorList>
    </citation>
    <scope>NUCLEOTIDE SEQUENCE [LARGE SCALE GENOMIC DNA]</scope>
    <source>
        <strain evidence="14 15">San Diego</strain>
    </source>
</reference>
<keyword evidence="8" id="KW-0833">Ubl conjugation pathway</keyword>
<dbReference type="Gene3D" id="3.30.40.10">
    <property type="entry name" value="Zinc/RING finger domain, C3HC4 (zinc finger)"/>
    <property type="match status" value="2"/>
</dbReference>
<dbReference type="InterPro" id="IPR013010">
    <property type="entry name" value="Znf_SIAH"/>
</dbReference>
<dbReference type="EC" id="2.3.2.27" evidence="4"/>
<feature type="domain" description="RING-type" evidence="12">
    <location>
        <begin position="237"/>
        <end position="272"/>
    </location>
</feature>
<dbReference type="InterPro" id="IPR049548">
    <property type="entry name" value="Sina-like_RING"/>
</dbReference>
<evidence type="ECO:0000256" key="6">
    <source>
        <dbReference type="ARBA" id="ARBA00022723"/>
    </source>
</evidence>
<evidence type="ECO:0000313" key="15">
    <source>
        <dbReference type="Proteomes" id="UP000318571"/>
    </source>
</evidence>
<sequence length="442" mass="48110">MVSTRSIRMSNPRDSILQTSQSTSASLGSGPAAPEESIAVTRPSAPPPINPPHGSAGSSVGLVPRPSLPPTPESQEVGGGGTGPRAAGLRRSMPVRTSQHAPALKRPRRARPNSGPPTLAHESRSAPETVQISDEDEGSGSEPFDAAQAEVGSEPALVHVESWVGPMEPTHGFHGPAPGGSHGSEDVMDFYATPPGPTSPPSPMRPTTVMRDSGVQTSLPTFHSSLLPDDLKMHLECPVCSKVSLPPIMQCRNGHVTCNTCRSKVSACPVCREVVMDIRNMFAEKALLYMTIPCEYQNFGCKVEVQYREKDEHERLCMYRPYLCPYIECDHRLAASAVVEHVSTAHREECRRSEGPEITASMILIGLYFGEEEEAQDYIYEITAFKNNIKYVYGGEVSSLRTTDGDIVSEGQCLSISDAIGRRLRDGDKIRYKLKLMKKQDR</sequence>
<dbReference type="InterPro" id="IPR004162">
    <property type="entry name" value="SINA-like_animal"/>
</dbReference>
<organism evidence="14 15">
    <name type="scientific">Tigriopus californicus</name>
    <name type="common">Marine copepod</name>
    <dbReference type="NCBI Taxonomy" id="6832"/>
    <lineage>
        <taxon>Eukaryota</taxon>
        <taxon>Metazoa</taxon>
        <taxon>Ecdysozoa</taxon>
        <taxon>Arthropoda</taxon>
        <taxon>Crustacea</taxon>
        <taxon>Multicrustacea</taxon>
        <taxon>Hexanauplia</taxon>
        <taxon>Copepoda</taxon>
        <taxon>Harpacticoida</taxon>
        <taxon>Harpacticidae</taxon>
        <taxon>Tigriopus</taxon>
    </lineage>
</organism>
<dbReference type="EMBL" id="VCGU01000009">
    <property type="protein sequence ID" value="TRY70381.1"/>
    <property type="molecule type" value="Genomic_DNA"/>
</dbReference>
<evidence type="ECO:0000256" key="9">
    <source>
        <dbReference type="ARBA" id="ARBA00022833"/>
    </source>
</evidence>
<dbReference type="SUPFAM" id="SSF49599">
    <property type="entry name" value="TRAF domain-like"/>
    <property type="match status" value="1"/>
</dbReference>
<feature type="region of interest" description="Disordered" evidence="11">
    <location>
        <begin position="165"/>
        <end position="186"/>
    </location>
</feature>
<keyword evidence="5" id="KW-0808">Transferase</keyword>
<dbReference type="STRING" id="6832.A0A553NY81"/>
<feature type="region of interest" description="Disordered" evidence="11">
    <location>
        <begin position="1"/>
        <end position="152"/>
    </location>
</feature>
<comment type="pathway">
    <text evidence="2">Protein modification; protein ubiquitination.</text>
</comment>
<evidence type="ECO:0000256" key="10">
    <source>
        <dbReference type="PROSITE-ProRule" id="PRU00455"/>
    </source>
</evidence>
<evidence type="ECO:0000256" key="7">
    <source>
        <dbReference type="ARBA" id="ARBA00022771"/>
    </source>
</evidence>
<dbReference type="Gene3D" id="2.60.210.10">
    <property type="entry name" value="Apoptosis, Tumor Necrosis Factor Receptor Associated Protein 2, Chain A"/>
    <property type="match status" value="1"/>
</dbReference>
<dbReference type="GO" id="GO:0005737">
    <property type="term" value="C:cytoplasm"/>
    <property type="evidence" value="ECO:0007669"/>
    <property type="project" value="TreeGrafter"/>
</dbReference>
<keyword evidence="15" id="KW-1185">Reference proteome</keyword>
<accession>A0A553NY81</accession>
<dbReference type="GO" id="GO:0031624">
    <property type="term" value="F:ubiquitin conjugating enzyme binding"/>
    <property type="evidence" value="ECO:0007669"/>
    <property type="project" value="TreeGrafter"/>
</dbReference>
<comment type="similarity">
    <text evidence="3">Belongs to the SINA (Seven in absentia) family.</text>
</comment>